<keyword evidence="1" id="KW-0812">Transmembrane</keyword>
<keyword evidence="1" id="KW-1133">Transmembrane helix</keyword>
<evidence type="ECO:0008006" key="4">
    <source>
        <dbReference type="Google" id="ProtNLM"/>
    </source>
</evidence>
<keyword evidence="1" id="KW-0472">Membrane</keyword>
<evidence type="ECO:0000313" key="3">
    <source>
        <dbReference type="Proteomes" id="UP000628560"/>
    </source>
</evidence>
<accession>A0ABD4KF41</accession>
<reference evidence="2 3" key="1">
    <citation type="submission" date="2020-11" db="EMBL/GenBank/DDBJ databases">
        <title>Identification of Lelliottia nimipressuralis from Wound Infection by Whole Genome-Based Bacterial Identification.</title>
        <authorList>
            <person name="Navarathna D.H."/>
            <person name="Choi H."/>
            <person name="Jinadatha C."/>
            <person name="Chatterjee P."/>
            <person name="Hwang M."/>
        </authorList>
    </citation>
    <scope>NUCLEOTIDE SEQUENCE [LARGE SCALE GENOMIC DNA]</scope>
    <source>
        <strain evidence="2 3">DN2020</strain>
    </source>
</reference>
<evidence type="ECO:0000313" key="2">
    <source>
        <dbReference type="EMBL" id="MBF4180385.1"/>
    </source>
</evidence>
<sequence length="153" mass="16949">MKASLVRHIESYGHGELMAFRRELERLRADVLYHATHRNMPLPRQRLALQCGVFAGLVSITVSAPLLVCLGATLTAVGLVLRYSTRPANRLDWMQALIASLDIPVGGYMEVYRDPAILAHPYPEDALVHCAAQELMLIQQLLEKKSASTAFPA</sequence>
<dbReference type="AlphaFoldDB" id="A0ABD4KF41"/>
<protein>
    <recommendedName>
        <fullName evidence="4">DUF4231 domain-containing protein</fullName>
    </recommendedName>
</protein>
<dbReference type="Proteomes" id="UP000628560">
    <property type="component" value="Unassembled WGS sequence"/>
</dbReference>
<name>A0ABD4KF41_9ENTR</name>
<evidence type="ECO:0000256" key="1">
    <source>
        <dbReference type="SAM" id="Phobius"/>
    </source>
</evidence>
<gene>
    <name evidence="2" type="ORF">ISP11_21215</name>
</gene>
<dbReference type="EMBL" id="JADIXP010000019">
    <property type="protein sequence ID" value="MBF4180385.1"/>
    <property type="molecule type" value="Genomic_DNA"/>
</dbReference>
<organism evidence="2 3">
    <name type="scientific">Lelliottia nimipressuralis</name>
    <dbReference type="NCBI Taxonomy" id="69220"/>
    <lineage>
        <taxon>Bacteria</taxon>
        <taxon>Pseudomonadati</taxon>
        <taxon>Pseudomonadota</taxon>
        <taxon>Gammaproteobacteria</taxon>
        <taxon>Enterobacterales</taxon>
        <taxon>Enterobacteriaceae</taxon>
        <taxon>Lelliottia</taxon>
    </lineage>
</organism>
<feature type="transmembrane region" description="Helical" evidence="1">
    <location>
        <begin position="47"/>
        <end position="80"/>
    </location>
</feature>
<dbReference type="RefSeq" id="WP_194514286.1">
    <property type="nucleotide sequence ID" value="NZ_JADIXP010000019.1"/>
</dbReference>
<comment type="caution">
    <text evidence="2">The sequence shown here is derived from an EMBL/GenBank/DDBJ whole genome shotgun (WGS) entry which is preliminary data.</text>
</comment>
<proteinExistence type="predicted"/>